<accession>A0A516NPB4</accession>
<dbReference type="EMBL" id="CP041695">
    <property type="protein sequence ID" value="QDP80740.1"/>
    <property type="molecule type" value="Genomic_DNA"/>
</dbReference>
<name>A0A516NPB4_9NOCA</name>
<reference evidence="1 2" key="1">
    <citation type="submission" date="2019-07" db="EMBL/GenBank/DDBJ databases">
        <title>Complete Genome Sequence and Methylome Analysis of Nocardia otitidis-caviarum NEB252.</title>
        <authorList>
            <person name="Fomenkov A."/>
            <person name="Anton B.P."/>
            <person name="Vincze T."/>
            <person name="Roberts R.J."/>
        </authorList>
    </citation>
    <scope>NUCLEOTIDE SEQUENCE [LARGE SCALE GENOMIC DNA]</scope>
    <source>
        <strain evidence="1 2">NEB252</strain>
    </source>
</reference>
<dbReference type="GeneID" id="80334750"/>
<evidence type="ECO:0008006" key="3">
    <source>
        <dbReference type="Google" id="ProtNLM"/>
    </source>
</evidence>
<dbReference type="KEGG" id="nod:FOH10_20530"/>
<sequence length="248" mass="27230">MSVTQYAPHDNQLVEMEVVAAVVDANGGQSIPGTSVADGGDSAARTDDMTDTLVLDDFLPTYDHVVSVSRVFRAPPAEVFEAAVTIDLYRLPLARLLIAARGLPARISDVRARRRGEAVPPEPPTFRVRDLPEHGWMLLGERPHAELVFGTVTKPWRALGGEPEKPVTAESFAGFDEPGFAKMAESTRVSPYGAHACILTLETRVAATDEDSRRRFQRYWRLTGPFIELIRPAVMRALERKLSQPVGG</sequence>
<dbReference type="AlphaFoldDB" id="A0A516NPB4"/>
<protein>
    <recommendedName>
        <fullName evidence="3">DUF2867 domain-containing protein</fullName>
    </recommendedName>
</protein>
<organism evidence="1 2">
    <name type="scientific">Nocardia otitidiscaviarum</name>
    <dbReference type="NCBI Taxonomy" id="1823"/>
    <lineage>
        <taxon>Bacteria</taxon>
        <taxon>Bacillati</taxon>
        <taxon>Actinomycetota</taxon>
        <taxon>Actinomycetes</taxon>
        <taxon>Mycobacteriales</taxon>
        <taxon>Nocardiaceae</taxon>
        <taxon>Nocardia</taxon>
    </lineage>
</organism>
<evidence type="ECO:0000313" key="2">
    <source>
        <dbReference type="Proteomes" id="UP000317039"/>
    </source>
</evidence>
<evidence type="ECO:0000313" key="1">
    <source>
        <dbReference type="EMBL" id="QDP80740.1"/>
    </source>
</evidence>
<gene>
    <name evidence="1" type="ORF">FOH10_20530</name>
</gene>
<dbReference type="Proteomes" id="UP000317039">
    <property type="component" value="Chromosome"/>
</dbReference>
<dbReference type="RefSeq" id="WP_143981964.1">
    <property type="nucleotide sequence ID" value="NZ_CP041695.1"/>
</dbReference>
<proteinExistence type="predicted"/>